<dbReference type="AlphaFoldDB" id="A0A916WWX8"/>
<gene>
    <name evidence="4" type="primary">ppiB</name>
    <name evidence="4" type="ORF">GCM10011492_28690</name>
</gene>
<dbReference type="InterPro" id="IPR044666">
    <property type="entry name" value="Cyclophilin_A-like"/>
</dbReference>
<proteinExistence type="predicted"/>
<evidence type="ECO:0000256" key="1">
    <source>
        <dbReference type="ARBA" id="ARBA00002388"/>
    </source>
</evidence>
<feature type="chain" id="PRO_5037596692" evidence="2">
    <location>
        <begin position="26"/>
        <end position="246"/>
    </location>
</feature>
<evidence type="ECO:0000313" key="5">
    <source>
        <dbReference type="Proteomes" id="UP000636793"/>
    </source>
</evidence>
<evidence type="ECO:0000313" key="4">
    <source>
        <dbReference type="EMBL" id="GGB36212.1"/>
    </source>
</evidence>
<dbReference type="RefSeq" id="WP_188837701.1">
    <property type="nucleotide sequence ID" value="NZ_BMHI01000004.1"/>
</dbReference>
<organism evidence="4 5">
    <name type="scientific">Flexivirga endophytica</name>
    <dbReference type="NCBI Taxonomy" id="1849103"/>
    <lineage>
        <taxon>Bacteria</taxon>
        <taxon>Bacillati</taxon>
        <taxon>Actinomycetota</taxon>
        <taxon>Actinomycetes</taxon>
        <taxon>Micrococcales</taxon>
        <taxon>Dermacoccaceae</taxon>
        <taxon>Flexivirga</taxon>
    </lineage>
</organism>
<dbReference type="Proteomes" id="UP000636793">
    <property type="component" value="Unassembled WGS sequence"/>
</dbReference>
<dbReference type="GO" id="GO:0003755">
    <property type="term" value="F:peptidyl-prolyl cis-trans isomerase activity"/>
    <property type="evidence" value="ECO:0007669"/>
    <property type="project" value="InterPro"/>
</dbReference>
<accession>A0A916WWX8</accession>
<evidence type="ECO:0000256" key="2">
    <source>
        <dbReference type="SAM" id="SignalP"/>
    </source>
</evidence>
<comment type="caution">
    <text evidence="4">The sequence shown here is derived from an EMBL/GenBank/DDBJ whole genome shotgun (WGS) entry which is preliminary data.</text>
</comment>
<dbReference type="Gene3D" id="2.40.100.10">
    <property type="entry name" value="Cyclophilin-like"/>
    <property type="match status" value="1"/>
</dbReference>
<comment type="function">
    <text evidence="1">PPIases accelerate the folding of proteins. It catalyzes the cis-trans isomerization of proline imidic peptide bonds in oligopeptides.</text>
</comment>
<sequence>MHLWKTFATLGTVGLAAAVMPTATASKPPLPTAPTKGACAFTPMTDQTYSTFVGLPPDPAAPTTHGKATITLKTNRGDIPVVLDRAAAPCAVRSLIYLAHQKYFDGTKCHRLTAYHTPPSALSVLQCGDPLGTGWGDPGYWFKDELGSANALPNWPGFPDGSRKNYTRGTLAMANGGPDTNGSQFFLVYADSRLRPDYTVFGHVTPAGLDVLDQIAAGGIDPGTEGTPEDGAPALTTVIERAKSGA</sequence>
<name>A0A916WWX8_9MICO</name>
<dbReference type="SUPFAM" id="SSF50891">
    <property type="entry name" value="Cyclophilin-like"/>
    <property type="match status" value="1"/>
</dbReference>
<dbReference type="EMBL" id="BMHI01000004">
    <property type="protein sequence ID" value="GGB36212.1"/>
    <property type="molecule type" value="Genomic_DNA"/>
</dbReference>
<dbReference type="PANTHER" id="PTHR45625">
    <property type="entry name" value="PEPTIDYL-PROLYL CIS-TRANS ISOMERASE-RELATED"/>
    <property type="match status" value="1"/>
</dbReference>
<feature type="domain" description="PPIase cyclophilin-type" evidence="3">
    <location>
        <begin position="77"/>
        <end position="244"/>
    </location>
</feature>
<reference evidence="4" key="1">
    <citation type="journal article" date="2014" name="Int. J. Syst. Evol. Microbiol.">
        <title>Complete genome sequence of Corynebacterium casei LMG S-19264T (=DSM 44701T), isolated from a smear-ripened cheese.</title>
        <authorList>
            <consortium name="US DOE Joint Genome Institute (JGI-PGF)"/>
            <person name="Walter F."/>
            <person name="Albersmeier A."/>
            <person name="Kalinowski J."/>
            <person name="Ruckert C."/>
        </authorList>
    </citation>
    <scope>NUCLEOTIDE SEQUENCE</scope>
    <source>
        <strain evidence="4">CGMCC 1.15085</strain>
    </source>
</reference>
<feature type="signal peptide" evidence="2">
    <location>
        <begin position="1"/>
        <end position="25"/>
    </location>
</feature>
<protein>
    <submittedName>
        <fullName evidence="4">Peptidyl-prolyl cis-trans isomerase</fullName>
    </submittedName>
</protein>
<dbReference type="PROSITE" id="PS50072">
    <property type="entry name" value="CSA_PPIASE_2"/>
    <property type="match status" value="1"/>
</dbReference>
<keyword evidence="4" id="KW-0413">Isomerase</keyword>
<dbReference type="PANTHER" id="PTHR45625:SF3">
    <property type="entry name" value="PEPTIDYL-PROLYL CIS-TRANS ISOMERASE B-RELATED"/>
    <property type="match status" value="1"/>
</dbReference>
<evidence type="ECO:0000259" key="3">
    <source>
        <dbReference type="PROSITE" id="PS50072"/>
    </source>
</evidence>
<keyword evidence="2" id="KW-0732">Signal</keyword>
<dbReference type="InterPro" id="IPR029000">
    <property type="entry name" value="Cyclophilin-like_dom_sf"/>
</dbReference>
<keyword evidence="5" id="KW-1185">Reference proteome</keyword>
<reference evidence="4" key="2">
    <citation type="submission" date="2020-09" db="EMBL/GenBank/DDBJ databases">
        <authorList>
            <person name="Sun Q."/>
            <person name="Zhou Y."/>
        </authorList>
    </citation>
    <scope>NUCLEOTIDE SEQUENCE</scope>
    <source>
        <strain evidence="4">CGMCC 1.15085</strain>
    </source>
</reference>
<dbReference type="Pfam" id="PF00160">
    <property type="entry name" value="Pro_isomerase"/>
    <property type="match status" value="1"/>
</dbReference>
<dbReference type="CDD" id="cd00317">
    <property type="entry name" value="cyclophilin"/>
    <property type="match status" value="1"/>
</dbReference>
<dbReference type="InterPro" id="IPR002130">
    <property type="entry name" value="Cyclophilin-type_PPIase_dom"/>
</dbReference>